<dbReference type="Proteomes" id="UP000008075">
    <property type="component" value="Chromosome"/>
</dbReference>
<dbReference type="GeneID" id="94018720"/>
<dbReference type="HOGENOM" id="CLU_147162_11_5_6"/>
<evidence type="ECO:0000313" key="2">
    <source>
        <dbReference type="EMBL" id="CBJ92625.1"/>
    </source>
</evidence>
<reference evidence="2 3" key="1">
    <citation type="journal article" date="2011" name="PLoS ONE">
        <title>The entomopathogenic bacterial endosymbionts xenorhabdus and photorhabdus: convergent lifestyles from divergent genomes.</title>
        <authorList>
            <person name="Chaston J.M."/>
            <person name="Suen G."/>
            <person name="Tucker S.L."/>
            <person name="Andersen A.W."/>
            <person name="Bhasin A."/>
            <person name="Bode E."/>
            <person name="Bode H.B."/>
            <person name="Brachmann A.O."/>
            <person name="Cowles C.E."/>
            <person name="Cowles K.N."/>
            <person name="Darby C."/>
            <person name="de Leon L."/>
            <person name="Drace K."/>
            <person name="Du Z."/>
            <person name="Givaudan A."/>
            <person name="Herbert Tran E.E."/>
            <person name="Jewell K.A."/>
            <person name="Knack J.J."/>
            <person name="Krasomil-Osterfeld K.C."/>
            <person name="Kukor R."/>
            <person name="Lanois A."/>
            <person name="Latreille P."/>
            <person name="Leimgruber N.K."/>
            <person name="Lipke C.M."/>
            <person name="Liu R."/>
            <person name="Lu X."/>
            <person name="Martens E.C."/>
            <person name="Marri P.R."/>
            <person name="Medigue C."/>
            <person name="Menard M.L."/>
            <person name="Miller N.M."/>
            <person name="Morales-Soto N."/>
            <person name="Norton S."/>
            <person name="Ogier J.C."/>
            <person name="Orchard S.S."/>
            <person name="Park D."/>
            <person name="Park Y."/>
            <person name="Qurollo B.A."/>
            <person name="Sugar D.R."/>
            <person name="Richards G.R."/>
            <person name="Rouy Z."/>
            <person name="Slominski B."/>
            <person name="Slominski K."/>
            <person name="Snyder H."/>
            <person name="Tjaden B.C."/>
            <person name="van der Hoeven R."/>
            <person name="Welch R.D."/>
            <person name="Wheeler C."/>
            <person name="Xiang B."/>
            <person name="Barbazuk B."/>
            <person name="Gaudriault S."/>
            <person name="Goodner B."/>
            <person name="Slater S.C."/>
            <person name="Forst S."/>
            <person name="Goldman B.S."/>
            <person name="Goodrich-Blair H."/>
        </authorList>
    </citation>
    <scope>NUCLEOTIDE SEQUENCE [LARGE SCALE GENOMIC DNA]</scope>
    <source>
        <strain evidence="3">ATCC 19061 / DSM 3370 / CCUG 14189 / LMG 1036 / NCIMB 9965 / AN6</strain>
    </source>
</reference>
<dbReference type="InterPro" id="IPR007712">
    <property type="entry name" value="RelE/ParE_toxin"/>
</dbReference>
<evidence type="ECO:0000256" key="1">
    <source>
        <dbReference type="ARBA" id="ARBA00022649"/>
    </source>
</evidence>
<organism evidence="2 3">
    <name type="scientific">Xenorhabdus nematophila (strain ATCC 19061 / DSM 3370 / CCUG 14189 / LMG 1036 / NCIMB 9965 / AN6)</name>
    <dbReference type="NCBI Taxonomy" id="406817"/>
    <lineage>
        <taxon>Bacteria</taxon>
        <taxon>Pseudomonadati</taxon>
        <taxon>Pseudomonadota</taxon>
        <taxon>Gammaproteobacteria</taxon>
        <taxon>Enterobacterales</taxon>
        <taxon>Morganellaceae</taxon>
        <taxon>Xenorhabdus</taxon>
    </lineage>
</organism>
<evidence type="ECO:0008006" key="4">
    <source>
        <dbReference type="Google" id="ProtNLM"/>
    </source>
</evidence>
<name>D3VFV9_XENNA</name>
<keyword evidence="3" id="KW-1185">Reference proteome</keyword>
<dbReference type="Pfam" id="PF05016">
    <property type="entry name" value="ParE_toxin"/>
    <property type="match status" value="1"/>
</dbReference>
<protein>
    <recommendedName>
        <fullName evidence="4">Type II toxin-antitoxin system RelE/ParE family toxin</fullName>
    </recommendedName>
</protein>
<accession>D3VFV9</accession>
<dbReference type="eggNOG" id="COG3668">
    <property type="taxonomic scope" value="Bacteria"/>
</dbReference>
<keyword evidence="1" id="KW-1277">Toxin-antitoxin system</keyword>
<dbReference type="RefSeq" id="WP_010846196.1">
    <property type="nucleotide sequence ID" value="NC_014228.1"/>
</dbReference>
<dbReference type="KEGG" id="xne:XNC1_4603"/>
<dbReference type="STRING" id="406817.XNC1_4603"/>
<proteinExistence type="predicted"/>
<dbReference type="InterPro" id="IPR035093">
    <property type="entry name" value="RelE/ParE_toxin_dom_sf"/>
</dbReference>
<dbReference type="EMBL" id="FN667742">
    <property type="protein sequence ID" value="CBJ92625.1"/>
    <property type="molecule type" value="Genomic_DNA"/>
</dbReference>
<sequence>MRLQWKPMALADREQIMDYIARDNPQAAIALDDEFEASAEQACAQPEMY</sequence>
<dbReference type="Gene3D" id="3.30.2310.20">
    <property type="entry name" value="RelE-like"/>
    <property type="match status" value="1"/>
</dbReference>
<dbReference type="AlphaFoldDB" id="D3VFV9"/>
<gene>
    <name evidence="2" type="ordered locus">XNC1_4603</name>
</gene>
<evidence type="ECO:0000313" key="3">
    <source>
        <dbReference type="Proteomes" id="UP000008075"/>
    </source>
</evidence>